<dbReference type="Gene3D" id="3.40.605.10">
    <property type="entry name" value="Aldehyde Dehydrogenase, Chain A, domain 1"/>
    <property type="match status" value="1"/>
</dbReference>
<evidence type="ECO:0000313" key="3">
    <source>
        <dbReference type="EMBL" id="RLV77582.1"/>
    </source>
</evidence>
<dbReference type="InterPro" id="IPR016163">
    <property type="entry name" value="Ald_DH_C"/>
</dbReference>
<dbReference type="KEGG" id="src:M271_39180"/>
<dbReference type="GO" id="GO:0004777">
    <property type="term" value="F:succinate-semialdehyde dehydrogenase (NAD+) activity"/>
    <property type="evidence" value="ECO:0007669"/>
    <property type="project" value="TreeGrafter"/>
</dbReference>
<dbReference type="EMBL" id="QYCY01000001">
    <property type="protein sequence ID" value="RLV77582.1"/>
    <property type="molecule type" value="Genomic_DNA"/>
</dbReference>
<dbReference type="AlphaFoldDB" id="A0A0A0NPT9"/>
<dbReference type="SUPFAM" id="SSF53720">
    <property type="entry name" value="ALDH-like"/>
    <property type="match status" value="1"/>
</dbReference>
<proteinExistence type="predicted"/>
<dbReference type="PANTHER" id="PTHR43353:SF5">
    <property type="entry name" value="SUCCINATE-SEMIALDEHYDE DEHYDROGENASE, MITOCHONDRIAL"/>
    <property type="match status" value="1"/>
</dbReference>
<sequence>MLTTDVLPGALLPTHEHGDVPLIVTDPATGATVAEVAGVRATAATRAVTAAHAAGPGWAATPTARRAEALRAIADELRVAAEETGEGSLALLVTRETGKRLAESRAEIGFSAAFFDWFAEAAPHADGSAEDPVGLPGRRFTVRRVPLGVVAAVTPWNFPLSIPARKVAAALAAGCTVVLKSSELAPASALRLTEICLRHLPEGALTLVAGDGIGLTGALVSDPRVAALTFTGSTRVGGIVARQAADRFLPTVLELGGRGPFLITEDADPEAAVEALMVAKFRNNGASCIAANNVYVHRSQYDTVLRLLTEGIEKLRVGDPADESVDLGPVISRTEQERLNGLVEDAERSGAAVRYGAPVPDEGTFVRPAVVECHEDLGLWTGEIFGPVVAVRPFEDEDRVVDEINGWGYGLGGYVCAPADRARDLASRLRIGIVGINNGAPNNPRVPFGGFGASGLGREGGVTGLLEFTTEQTLSE</sequence>
<evidence type="ECO:0000256" key="1">
    <source>
        <dbReference type="ARBA" id="ARBA00023002"/>
    </source>
</evidence>
<organism evidence="3 4">
    <name type="scientific">Streptomyces rapamycinicus (strain ATCC 29253 / DSM 41530 / NRRL 5491 / AYB-994)</name>
    <name type="common">Streptomyces hygroscopicus (strain ATCC 29253)</name>
    <dbReference type="NCBI Taxonomy" id="1343740"/>
    <lineage>
        <taxon>Bacteria</taxon>
        <taxon>Bacillati</taxon>
        <taxon>Actinomycetota</taxon>
        <taxon>Actinomycetes</taxon>
        <taxon>Kitasatosporales</taxon>
        <taxon>Streptomycetaceae</taxon>
        <taxon>Streptomyces</taxon>
        <taxon>Streptomyces violaceusniger group</taxon>
    </lineage>
</organism>
<protein>
    <recommendedName>
        <fullName evidence="2">Aldehyde dehydrogenase domain-containing protein</fullName>
    </recommendedName>
</protein>
<dbReference type="PANTHER" id="PTHR43353">
    <property type="entry name" value="SUCCINATE-SEMIALDEHYDE DEHYDROGENASE, MITOCHONDRIAL"/>
    <property type="match status" value="1"/>
</dbReference>
<dbReference type="RefSeq" id="WP_020872705.1">
    <property type="nucleotide sequence ID" value="NC_022785.1"/>
</dbReference>
<dbReference type="HOGENOM" id="CLU_005391_5_1_11"/>
<dbReference type="InterPro" id="IPR015590">
    <property type="entry name" value="Aldehyde_DH_dom"/>
</dbReference>
<dbReference type="Proteomes" id="UP000281594">
    <property type="component" value="Unassembled WGS sequence"/>
</dbReference>
<evidence type="ECO:0000259" key="2">
    <source>
        <dbReference type="Pfam" id="PF00171"/>
    </source>
</evidence>
<dbReference type="STRING" id="1343740.M271_39180"/>
<gene>
    <name evidence="3" type="ORF">D3C57_104395</name>
</gene>
<dbReference type="InterPro" id="IPR050740">
    <property type="entry name" value="Aldehyde_DH_Superfamily"/>
</dbReference>
<keyword evidence="1" id="KW-0560">Oxidoreductase</keyword>
<evidence type="ECO:0000313" key="4">
    <source>
        <dbReference type="Proteomes" id="UP000281594"/>
    </source>
</evidence>
<accession>A0A0A0NPT9</accession>
<dbReference type="Pfam" id="PF00171">
    <property type="entry name" value="Aldedh"/>
    <property type="match status" value="1"/>
</dbReference>
<reference evidence="3 4" key="1">
    <citation type="journal article" date="2018" name="J. Biol. Chem.">
        <title>Discovery of the actinoplanic acid pathway in Streptomyces rapamycinicus reveals a genetically conserved synergism with rapamycin.</title>
        <authorList>
            <person name="Mrak P."/>
            <person name="Krastel P."/>
            <person name="Pivk Lukancic P."/>
            <person name="Tao J."/>
            <person name="Pistorius D."/>
            <person name="Moore C.M."/>
        </authorList>
    </citation>
    <scope>NUCLEOTIDE SEQUENCE [LARGE SCALE GENOMIC DNA]</scope>
    <source>
        <strain evidence="3 4">NRRL 5491</strain>
    </source>
</reference>
<dbReference type="eggNOG" id="COG1012">
    <property type="taxonomic scope" value="Bacteria"/>
</dbReference>
<comment type="caution">
    <text evidence="3">The sequence shown here is derived from an EMBL/GenBank/DDBJ whole genome shotgun (WGS) entry which is preliminary data.</text>
</comment>
<dbReference type="GO" id="GO:0009450">
    <property type="term" value="P:gamma-aminobutyric acid catabolic process"/>
    <property type="evidence" value="ECO:0007669"/>
    <property type="project" value="TreeGrafter"/>
</dbReference>
<dbReference type="InterPro" id="IPR016161">
    <property type="entry name" value="Ald_DH/histidinol_DH"/>
</dbReference>
<dbReference type="InterPro" id="IPR016162">
    <property type="entry name" value="Ald_DH_N"/>
</dbReference>
<name>A0A0A0NPT9_STRRN</name>
<dbReference type="Gene3D" id="3.40.309.10">
    <property type="entry name" value="Aldehyde Dehydrogenase, Chain A, domain 2"/>
    <property type="match status" value="1"/>
</dbReference>
<feature type="domain" description="Aldehyde dehydrogenase" evidence="2">
    <location>
        <begin position="23"/>
        <end position="473"/>
    </location>
</feature>
<dbReference type="FunFam" id="3.40.605.10:FF:000063">
    <property type="entry name" value="Succinate-semialdehyde dehydrogenase, mitochondrial"/>
    <property type="match status" value="1"/>
</dbReference>